<evidence type="ECO:0000256" key="1">
    <source>
        <dbReference type="ARBA" id="ARBA00022658"/>
    </source>
</evidence>
<dbReference type="GeneID" id="14925864"/>
<dbReference type="Gene3D" id="1.10.840.10">
    <property type="entry name" value="Ras guanine-nucleotide exchange factors catalytic domain"/>
    <property type="match status" value="1"/>
</dbReference>
<organism evidence="7 8">
    <name type="scientific">Acanthamoeba castellanii (strain ATCC 30010 / Neff)</name>
    <dbReference type="NCBI Taxonomy" id="1257118"/>
    <lineage>
        <taxon>Eukaryota</taxon>
        <taxon>Amoebozoa</taxon>
        <taxon>Discosea</taxon>
        <taxon>Longamoebia</taxon>
        <taxon>Centramoebida</taxon>
        <taxon>Acanthamoebidae</taxon>
        <taxon>Acanthamoeba</taxon>
    </lineage>
</organism>
<keyword evidence="8" id="KW-1185">Reference proteome</keyword>
<accession>L8HJG7</accession>
<dbReference type="Proteomes" id="UP000011083">
    <property type="component" value="Unassembled WGS sequence"/>
</dbReference>
<dbReference type="InterPro" id="IPR008937">
    <property type="entry name" value="Ras-like_GEF"/>
</dbReference>
<dbReference type="PANTHER" id="PTHR23113:SF370">
    <property type="entry name" value="RAS GUANINE NUCLEOTIDE EXCHANGE FACTOR P"/>
    <property type="match status" value="1"/>
</dbReference>
<dbReference type="InterPro" id="IPR001895">
    <property type="entry name" value="RASGEF_cat_dom"/>
</dbReference>
<dbReference type="AlphaFoldDB" id="L8HJG7"/>
<dbReference type="SMART" id="SM00147">
    <property type="entry name" value="RasGEF"/>
    <property type="match status" value="1"/>
</dbReference>
<name>L8HJG7_ACACF</name>
<dbReference type="PROSITE" id="PS50212">
    <property type="entry name" value="RASGEF_NTER"/>
    <property type="match status" value="1"/>
</dbReference>
<keyword evidence="1 2" id="KW-0344">Guanine-nucleotide releasing factor</keyword>
<feature type="compositionally biased region" description="Low complexity" evidence="4">
    <location>
        <begin position="97"/>
        <end position="113"/>
    </location>
</feature>
<feature type="region of interest" description="Disordered" evidence="4">
    <location>
        <begin position="700"/>
        <end position="740"/>
    </location>
</feature>
<dbReference type="RefSeq" id="XP_004356733.1">
    <property type="nucleotide sequence ID" value="XM_004356680.1"/>
</dbReference>
<dbReference type="VEuPathDB" id="AmoebaDB:ACA1_175070"/>
<dbReference type="OrthoDB" id="27417at2759"/>
<dbReference type="InterPro" id="IPR000651">
    <property type="entry name" value="Ras-like_Gua-exchang_fac_N"/>
</dbReference>
<dbReference type="PROSITE" id="PS00720">
    <property type="entry name" value="RASGEF"/>
    <property type="match status" value="1"/>
</dbReference>
<reference evidence="7 8" key="1">
    <citation type="journal article" date="2013" name="Genome Biol.">
        <title>Genome of Acanthamoeba castellanii highlights extensive lateral gene transfer and early evolution of tyrosine kinase signaling.</title>
        <authorList>
            <person name="Clarke M."/>
            <person name="Lohan A.J."/>
            <person name="Liu B."/>
            <person name="Lagkouvardos I."/>
            <person name="Roy S."/>
            <person name="Zafar N."/>
            <person name="Bertelli C."/>
            <person name="Schilde C."/>
            <person name="Kianianmomeni A."/>
            <person name="Burglin T.R."/>
            <person name="Frech C."/>
            <person name="Turcotte B."/>
            <person name="Kopec K.O."/>
            <person name="Synnott J.M."/>
            <person name="Choo C."/>
            <person name="Paponov I."/>
            <person name="Finkler A."/>
            <person name="Soon Heng Tan C."/>
            <person name="Hutchins A.P."/>
            <person name="Weinmeier T."/>
            <person name="Rattei T."/>
            <person name="Chu J.S."/>
            <person name="Gimenez G."/>
            <person name="Irimia M."/>
            <person name="Rigden D.J."/>
            <person name="Fitzpatrick D.A."/>
            <person name="Lorenzo-Morales J."/>
            <person name="Bateman A."/>
            <person name="Chiu C.H."/>
            <person name="Tang P."/>
            <person name="Hegemann P."/>
            <person name="Fromm H."/>
            <person name="Raoult D."/>
            <person name="Greub G."/>
            <person name="Miranda-Saavedra D."/>
            <person name="Chen N."/>
            <person name="Nash P."/>
            <person name="Ginger M.L."/>
            <person name="Horn M."/>
            <person name="Schaap P."/>
            <person name="Caler L."/>
            <person name="Loftus B."/>
        </authorList>
    </citation>
    <scope>NUCLEOTIDE SEQUENCE [LARGE SCALE GENOMIC DNA]</scope>
    <source>
        <strain evidence="7 8">Neff</strain>
    </source>
</reference>
<keyword evidence="3" id="KW-0175">Coiled coil</keyword>
<dbReference type="STRING" id="1257118.L8HJG7"/>
<evidence type="ECO:0000256" key="2">
    <source>
        <dbReference type="PROSITE-ProRule" id="PRU00168"/>
    </source>
</evidence>
<sequence>MDEEDSQGLAAVNGGIDDLVDDSESEGVLALLLLAQFVAVAIAVRRSVSDSAPADGAPTSSPGGGLGSKHSRPVHPLALSSPARSSAAHQSMPAFPSIPTTTTASSSASSPSGKKPKGSSSRKKSDDATSSSSSSKNGGGSLGKRSVSATIKSGSDGSLQVINATTDGSGSIHASLSMSPRGSRGIEDWKVRALQAEDRVSFLESELARWKKKATVASAQLGFLASEGSGTFPSINRRGSSASPEGTPRGDRYGNVYEFWEESPGHLTWDETETPRVIKAASLIKLVEYITHPTIVDRRCLEAFFITYRSFTTPRILIEKLILRYAAPPPKNAKPEDIEKFNKTEQAFIRTRVCNALKHWVEKHDHDFEDIDLRDRFEAFMQEMVEEKNLREMLARSLEKAVERLTARLDKIRITDEIRASQKRQEVLAETLRSFEEADQATNSREEAPPKPLLPKNYKSPLHYLLDWPAVEIARQLTLIEFDLFQRIQAKEFLNQCWNKEGKEEKAPGICALIERFNEVGQFFVTLLVQLEELEDRKAMLKKLIQVAEECLHIHNFNALMALVSGLSSTSVSRLTKTWEALGSKQNLFNSLQAITVPEKNFTVLRDRMSTSAPPKIPYIGTSLADLTFIEDGNPDYHDGLINFTKRHLLFVVINNIQTYQKHKYSFTVVPALRNYLLTHPMLSLDQCYALSLLREPRKGSALGAGGGTPTKSSRLSMLGRKSGSSRGLLQTSEQQPSGT</sequence>
<evidence type="ECO:0000313" key="8">
    <source>
        <dbReference type="Proteomes" id="UP000011083"/>
    </source>
</evidence>
<dbReference type="PROSITE" id="PS50009">
    <property type="entry name" value="RASGEF_CAT"/>
    <property type="match status" value="1"/>
</dbReference>
<dbReference type="EMBL" id="KB007811">
    <property type="protein sequence ID" value="ELR24833.1"/>
    <property type="molecule type" value="Genomic_DNA"/>
</dbReference>
<dbReference type="GO" id="GO:0005886">
    <property type="term" value="C:plasma membrane"/>
    <property type="evidence" value="ECO:0007669"/>
    <property type="project" value="TreeGrafter"/>
</dbReference>
<feature type="compositionally biased region" description="Polar residues" evidence="4">
    <location>
        <begin position="147"/>
        <end position="180"/>
    </location>
</feature>
<feature type="compositionally biased region" description="Low complexity" evidence="4">
    <location>
        <begin position="76"/>
        <end position="88"/>
    </location>
</feature>
<feature type="domain" description="N-terminal Ras-GEF" evidence="6">
    <location>
        <begin position="274"/>
        <end position="406"/>
    </location>
</feature>
<dbReference type="Gene3D" id="1.20.870.10">
    <property type="entry name" value="Son of sevenless (SoS) protein Chain: S domain 1"/>
    <property type="match status" value="1"/>
</dbReference>
<feature type="region of interest" description="Disordered" evidence="4">
    <location>
        <begin position="48"/>
        <end position="183"/>
    </location>
</feature>
<dbReference type="SMART" id="SM00229">
    <property type="entry name" value="RasGEFN"/>
    <property type="match status" value="1"/>
</dbReference>
<dbReference type="Pfam" id="PF00617">
    <property type="entry name" value="RasGEF"/>
    <property type="match status" value="1"/>
</dbReference>
<dbReference type="PANTHER" id="PTHR23113">
    <property type="entry name" value="GUANINE NUCLEOTIDE EXCHANGE FACTOR"/>
    <property type="match status" value="1"/>
</dbReference>
<dbReference type="InterPro" id="IPR036964">
    <property type="entry name" value="RASGEF_cat_dom_sf"/>
</dbReference>
<dbReference type="SUPFAM" id="SSF48366">
    <property type="entry name" value="Ras GEF"/>
    <property type="match status" value="1"/>
</dbReference>
<gene>
    <name evidence="7" type="ORF">ACA1_175070</name>
</gene>
<evidence type="ECO:0000259" key="5">
    <source>
        <dbReference type="PROSITE" id="PS50009"/>
    </source>
</evidence>
<evidence type="ECO:0000259" key="6">
    <source>
        <dbReference type="PROSITE" id="PS50212"/>
    </source>
</evidence>
<feature type="domain" description="Ras-GEF" evidence="5">
    <location>
        <begin position="469"/>
        <end position="698"/>
    </location>
</feature>
<evidence type="ECO:0000256" key="4">
    <source>
        <dbReference type="SAM" id="MobiDB-lite"/>
    </source>
</evidence>
<dbReference type="GO" id="GO:0005085">
    <property type="term" value="F:guanyl-nucleotide exchange factor activity"/>
    <property type="evidence" value="ECO:0007669"/>
    <property type="project" value="UniProtKB-KW"/>
</dbReference>
<evidence type="ECO:0000313" key="7">
    <source>
        <dbReference type="EMBL" id="ELR24833.1"/>
    </source>
</evidence>
<evidence type="ECO:0000256" key="3">
    <source>
        <dbReference type="SAM" id="Coils"/>
    </source>
</evidence>
<dbReference type="CDD" id="cd06224">
    <property type="entry name" value="REM"/>
    <property type="match status" value="1"/>
</dbReference>
<proteinExistence type="predicted"/>
<feature type="coiled-coil region" evidence="3">
    <location>
        <begin position="186"/>
        <end position="213"/>
    </location>
</feature>
<dbReference type="InterPro" id="IPR019804">
    <property type="entry name" value="Ras_G-nucl-exch_fac_CS"/>
</dbReference>
<protein>
    <submittedName>
        <fullName evidence="7">RasGEF domain containing protein</fullName>
    </submittedName>
</protein>
<dbReference type="Pfam" id="PF00618">
    <property type="entry name" value="RasGEF_N"/>
    <property type="match status" value="1"/>
</dbReference>
<feature type="compositionally biased region" description="Polar residues" evidence="4">
    <location>
        <begin position="723"/>
        <end position="740"/>
    </location>
</feature>
<dbReference type="KEGG" id="acan:ACA1_175070"/>
<dbReference type="InterPro" id="IPR023578">
    <property type="entry name" value="Ras_GEF_dom_sf"/>
</dbReference>
<dbReference type="CDD" id="cd00155">
    <property type="entry name" value="RasGEF"/>
    <property type="match status" value="1"/>
</dbReference>
<dbReference type="GO" id="GO:0007265">
    <property type="term" value="P:Ras protein signal transduction"/>
    <property type="evidence" value="ECO:0007669"/>
    <property type="project" value="TreeGrafter"/>
</dbReference>